<dbReference type="EMBL" id="BMVC01000009">
    <property type="protein sequence ID" value="GHD00437.1"/>
    <property type="molecule type" value="Genomic_DNA"/>
</dbReference>
<keyword evidence="4 7" id="KW-0472">Membrane</keyword>
<dbReference type="GO" id="GO:0008932">
    <property type="term" value="F:lytic endotransglycosylase activity"/>
    <property type="evidence" value="ECO:0007669"/>
    <property type="project" value="UniProtKB-UniRule"/>
</dbReference>
<feature type="compositionally biased region" description="Gly residues" evidence="8">
    <location>
        <begin position="24"/>
        <end position="33"/>
    </location>
</feature>
<keyword evidence="3 7" id="KW-1133">Transmembrane helix</keyword>
<reference evidence="9" key="1">
    <citation type="journal article" date="2014" name="Int. J. Syst. Evol. Microbiol.">
        <title>Complete genome sequence of Corynebacterium casei LMG S-19264T (=DSM 44701T), isolated from a smear-ripened cheese.</title>
        <authorList>
            <consortium name="US DOE Joint Genome Institute (JGI-PGF)"/>
            <person name="Walter F."/>
            <person name="Albersmeier A."/>
            <person name="Kalinowski J."/>
            <person name="Ruckert C."/>
        </authorList>
    </citation>
    <scope>NUCLEOTIDE SEQUENCE</scope>
    <source>
        <strain evidence="9">JCM 4637</strain>
    </source>
</reference>
<dbReference type="HAMAP" id="MF_02065">
    <property type="entry name" value="MltG"/>
    <property type="match status" value="1"/>
</dbReference>
<feature type="compositionally biased region" description="Low complexity" evidence="8">
    <location>
        <begin position="34"/>
        <end position="69"/>
    </location>
</feature>
<reference evidence="9" key="2">
    <citation type="submission" date="2020-09" db="EMBL/GenBank/DDBJ databases">
        <authorList>
            <person name="Sun Q."/>
            <person name="Ohkuma M."/>
        </authorList>
    </citation>
    <scope>NUCLEOTIDE SEQUENCE</scope>
    <source>
        <strain evidence="9">JCM 4637</strain>
    </source>
</reference>
<feature type="compositionally biased region" description="Basic and acidic residues" evidence="8">
    <location>
        <begin position="195"/>
        <end position="212"/>
    </location>
</feature>
<accession>A0A918X086</accession>
<evidence type="ECO:0000256" key="7">
    <source>
        <dbReference type="HAMAP-Rule" id="MF_02065"/>
    </source>
</evidence>
<dbReference type="InterPro" id="IPR003770">
    <property type="entry name" value="MLTG-like"/>
</dbReference>
<dbReference type="PANTHER" id="PTHR30518">
    <property type="entry name" value="ENDOLYTIC MUREIN TRANSGLYCOSYLASE"/>
    <property type="match status" value="1"/>
</dbReference>
<evidence type="ECO:0000313" key="9">
    <source>
        <dbReference type="EMBL" id="GHD00437.1"/>
    </source>
</evidence>
<protein>
    <recommendedName>
        <fullName evidence="7">Endolytic murein transglycosylase</fullName>
        <ecNumber evidence="7">4.2.2.29</ecNumber>
    </recommendedName>
    <alternativeName>
        <fullName evidence="7">Peptidoglycan lytic transglycosylase</fullName>
    </alternativeName>
    <alternativeName>
        <fullName evidence="7">Peptidoglycan polymerization terminase</fullName>
    </alternativeName>
</protein>
<dbReference type="PANTHER" id="PTHR30518:SF2">
    <property type="entry name" value="ENDOLYTIC MUREIN TRANSGLYCOSYLASE"/>
    <property type="match status" value="1"/>
</dbReference>
<comment type="catalytic activity">
    <reaction evidence="7">
        <text>a peptidoglycan chain = a peptidoglycan chain with N-acetyl-1,6-anhydromuramyl-[peptide] at the reducing end + a peptidoglycan chain with N-acetylglucosamine at the non-reducing end.</text>
        <dbReference type="EC" id="4.2.2.29"/>
    </reaction>
</comment>
<comment type="caution">
    <text evidence="9">The sequence shown here is derived from an EMBL/GenBank/DDBJ whole genome shotgun (WGS) entry which is preliminary data.</text>
</comment>
<sequence length="598" mass="64869">MTEYGRGQGSEPWHPQDPLYGDQGDQGWGGQQAGNGSVPYDPTYGGQQQYPQQQGQPQQPYYDSGQYQQVPNGQYGQGHDSGQYPQAQQQYGQGHDSGQYPQAPYDSGQYAQAQQGGQYPQQQQGYGQQQGDWDTGQGQAVPYGMNAADPYSGQQPGYGGENQDYYGTPDAYPPPQPPAQRRAAPEPETDWDADAPVKEEHPFFTGTDDTRAGRGGGGGDDDEYDDEPASRRGKGGGKGKKKGRNGVACLVVSVVILGGLGGVAYVGYDFWKARFGPAEDFDGEGSGQVELEIKDDAGINEIGNALKKAGVVKSVDAFTAAAEKNPKGRTLQPGSYILRKGMSAASAVELMLDPKSRNNYVLTPGTRNVAVYAQIDKRLGLKPGTTKDVAKAQADSLGLPAWVPKDPEIKDRLEGFLQPATYSMPKGTKPEAILKRMVSKATSYYEAQNITEEASKLKLKPFELLIGASLVEAEGKTHDDYRKIAEVIYNRRKYNAQTVGMLQFDSTYNYAKGQSNINIGEDAVKKDKDPYNTYTHPGLPPGPINNPSNDALAAAANPTNDGWLYFVATDGKSKTEFAKTHAEFLKLKDKFNESQKGR</sequence>
<dbReference type="GO" id="GO:0009252">
    <property type="term" value="P:peptidoglycan biosynthetic process"/>
    <property type="evidence" value="ECO:0007669"/>
    <property type="project" value="UniProtKB-UniRule"/>
</dbReference>
<feature type="transmembrane region" description="Helical" evidence="7">
    <location>
        <begin position="247"/>
        <end position="268"/>
    </location>
</feature>
<evidence type="ECO:0000313" key="10">
    <source>
        <dbReference type="Proteomes" id="UP000638353"/>
    </source>
</evidence>
<evidence type="ECO:0000256" key="5">
    <source>
        <dbReference type="ARBA" id="ARBA00023239"/>
    </source>
</evidence>
<feature type="site" description="Important for catalytic activity" evidence="7">
    <location>
        <position position="474"/>
    </location>
</feature>
<dbReference type="GO" id="GO:0005886">
    <property type="term" value="C:plasma membrane"/>
    <property type="evidence" value="ECO:0007669"/>
    <property type="project" value="UniProtKB-SubCell"/>
</dbReference>
<proteinExistence type="inferred from homology"/>
<comment type="function">
    <text evidence="7">Functions as a peptidoglycan terminase that cleaves nascent peptidoglycan strands endolytically to terminate their elongation.</text>
</comment>
<name>A0A918X086_9ACTN</name>
<keyword evidence="6 7" id="KW-0961">Cell wall biogenesis/degradation</keyword>
<evidence type="ECO:0000256" key="1">
    <source>
        <dbReference type="ARBA" id="ARBA00022475"/>
    </source>
</evidence>
<dbReference type="Proteomes" id="UP000638353">
    <property type="component" value="Unassembled WGS sequence"/>
</dbReference>
<feature type="region of interest" description="Disordered" evidence="8">
    <location>
        <begin position="1"/>
        <end position="243"/>
    </location>
</feature>
<feature type="compositionally biased region" description="Low complexity" evidence="8">
    <location>
        <begin position="82"/>
        <end position="94"/>
    </location>
</feature>
<feature type="compositionally biased region" description="Basic residues" evidence="8">
    <location>
        <begin position="231"/>
        <end position="243"/>
    </location>
</feature>
<organism evidence="9 10">
    <name type="scientific">Streptomyces finlayi</name>
    <dbReference type="NCBI Taxonomy" id="67296"/>
    <lineage>
        <taxon>Bacteria</taxon>
        <taxon>Bacillati</taxon>
        <taxon>Actinomycetota</taxon>
        <taxon>Actinomycetes</taxon>
        <taxon>Kitasatosporales</taxon>
        <taxon>Streptomycetaceae</taxon>
        <taxon>Streptomyces</taxon>
    </lineage>
</organism>
<comment type="subcellular location">
    <subcellularLocation>
        <location evidence="7">Cell membrane</location>
        <topology evidence="7">Single-pass membrane protein</topology>
    </subcellularLocation>
</comment>
<evidence type="ECO:0000256" key="2">
    <source>
        <dbReference type="ARBA" id="ARBA00022692"/>
    </source>
</evidence>
<keyword evidence="5 7" id="KW-0456">Lyase</keyword>
<dbReference type="NCBIfam" id="TIGR00247">
    <property type="entry name" value="endolytic transglycosylase MltG"/>
    <property type="match status" value="1"/>
</dbReference>
<keyword evidence="2 7" id="KW-0812">Transmembrane</keyword>
<dbReference type="Gene3D" id="3.30.1490.480">
    <property type="entry name" value="Endolytic murein transglycosylase"/>
    <property type="match status" value="1"/>
</dbReference>
<comment type="similarity">
    <text evidence="7">Belongs to the transglycosylase MltG family.</text>
</comment>
<evidence type="ECO:0000256" key="6">
    <source>
        <dbReference type="ARBA" id="ARBA00023316"/>
    </source>
</evidence>
<keyword evidence="1 7" id="KW-1003">Cell membrane</keyword>
<feature type="compositionally biased region" description="Low complexity" evidence="8">
    <location>
        <begin position="106"/>
        <end position="140"/>
    </location>
</feature>
<evidence type="ECO:0000256" key="8">
    <source>
        <dbReference type="SAM" id="MobiDB-lite"/>
    </source>
</evidence>
<dbReference type="AlphaFoldDB" id="A0A918X086"/>
<evidence type="ECO:0000256" key="3">
    <source>
        <dbReference type="ARBA" id="ARBA00022989"/>
    </source>
</evidence>
<gene>
    <name evidence="7" type="primary">mltG</name>
    <name evidence="9" type="ORF">GCM10010334_44830</name>
</gene>
<dbReference type="RefSeq" id="WP_189827357.1">
    <property type="nucleotide sequence ID" value="NZ_BMVC01000009.1"/>
</dbReference>
<dbReference type="GO" id="GO:0071555">
    <property type="term" value="P:cell wall organization"/>
    <property type="evidence" value="ECO:0007669"/>
    <property type="project" value="UniProtKB-KW"/>
</dbReference>
<dbReference type="EC" id="4.2.2.29" evidence="7"/>
<evidence type="ECO:0000256" key="4">
    <source>
        <dbReference type="ARBA" id="ARBA00023136"/>
    </source>
</evidence>
<dbReference type="Pfam" id="PF02618">
    <property type="entry name" value="YceG"/>
    <property type="match status" value="1"/>
</dbReference>